<evidence type="ECO:0000256" key="10">
    <source>
        <dbReference type="ARBA" id="ARBA00042072"/>
    </source>
</evidence>
<dbReference type="GO" id="GO:0005737">
    <property type="term" value="C:cytoplasm"/>
    <property type="evidence" value="ECO:0007669"/>
    <property type="project" value="UniProtKB-SubCell"/>
</dbReference>
<evidence type="ECO:0000256" key="9">
    <source>
        <dbReference type="ARBA" id="ARBA00041175"/>
    </source>
</evidence>
<accession>A0A1E3AKB4</accession>
<dbReference type="PATRIC" id="fig|1432052.4.peg.247"/>
<dbReference type="PROSITE" id="PS51094">
    <property type="entry name" value="PTS_EIIA_TYPE_2"/>
    <property type="match status" value="1"/>
</dbReference>
<protein>
    <recommendedName>
        <fullName evidence="9">Ascorbate-specific PTS system EIIA component</fullName>
    </recommendedName>
    <alternativeName>
        <fullName evidence="10">Ascorbate-specific phosphotransferase enzyme IIA component</fullName>
    </alternativeName>
</protein>
<dbReference type="Gene3D" id="3.40.930.10">
    <property type="entry name" value="Mannitol-specific EII, Chain A"/>
    <property type="match status" value="1"/>
</dbReference>
<sequence length="150" mass="16262">MDKILNKSHIRIKEKAADWEEAIRKAGAVLVEAGSIRPEYVEKMIQSVRELGPYIVIMPGFALAHAAPCEEVLKSDVALITLETPVEFGSPNDPVSVVLCLGCTDSTSHLDTLSGIAETLLAEEKMEQISRAESAEEVLRIMSGETDVPA</sequence>
<dbReference type="EMBL" id="MCGH01000001">
    <property type="protein sequence ID" value="ODM08596.1"/>
    <property type="molecule type" value="Genomic_DNA"/>
</dbReference>
<dbReference type="PANTHER" id="PTHR36203:SF1">
    <property type="entry name" value="ASCORBATE-SPECIFIC PTS SYSTEM EIIA COMPONENT"/>
    <property type="match status" value="1"/>
</dbReference>
<dbReference type="Pfam" id="PF00359">
    <property type="entry name" value="PTS_EIIA_2"/>
    <property type="match status" value="1"/>
</dbReference>
<dbReference type="InterPro" id="IPR002178">
    <property type="entry name" value="PTS_EIIA_type-2_dom"/>
</dbReference>
<comment type="subcellular location">
    <subcellularLocation>
        <location evidence="1">Cytoplasm</location>
    </subcellularLocation>
</comment>
<gene>
    <name evidence="12" type="primary">ulaC</name>
    <name evidence="12" type="ORF">BEI61_00225</name>
</gene>
<keyword evidence="5 12" id="KW-0808">Transferase</keyword>
<keyword evidence="3" id="KW-0963">Cytoplasm</keyword>
<dbReference type="AlphaFoldDB" id="A0A1E3AKB4"/>
<name>A0A1E3AKB4_9FIRM</name>
<keyword evidence="2" id="KW-0813">Transport</keyword>
<evidence type="ECO:0000259" key="11">
    <source>
        <dbReference type="PROSITE" id="PS51094"/>
    </source>
</evidence>
<dbReference type="GO" id="GO:0016301">
    <property type="term" value="F:kinase activity"/>
    <property type="evidence" value="ECO:0007669"/>
    <property type="project" value="UniProtKB-KW"/>
</dbReference>
<dbReference type="PANTHER" id="PTHR36203">
    <property type="entry name" value="ASCORBATE-SPECIFIC PTS SYSTEM EIIA COMPONENT"/>
    <property type="match status" value="1"/>
</dbReference>
<evidence type="ECO:0000256" key="2">
    <source>
        <dbReference type="ARBA" id="ARBA00022448"/>
    </source>
</evidence>
<dbReference type="GO" id="GO:0009401">
    <property type="term" value="P:phosphoenolpyruvate-dependent sugar phosphotransferase system"/>
    <property type="evidence" value="ECO:0007669"/>
    <property type="project" value="UniProtKB-KW"/>
</dbReference>
<dbReference type="CDD" id="cd00211">
    <property type="entry name" value="PTS_IIA_fru"/>
    <property type="match status" value="1"/>
</dbReference>
<dbReference type="InterPro" id="IPR016152">
    <property type="entry name" value="PTrfase/Anion_transptr"/>
</dbReference>
<dbReference type="InterPro" id="IPR051351">
    <property type="entry name" value="Ascorbate-PTS_EIIA_comp"/>
</dbReference>
<proteinExistence type="predicted"/>
<evidence type="ECO:0000256" key="8">
    <source>
        <dbReference type="ARBA" id="ARBA00037387"/>
    </source>
</evidence>
<dbReference type="SUPFAM" id="SSF55804">
    <property type="entry name" value="Phoshotransferase/anion transport protein"/>
    <property type="match status" value="1"/>
</dbReference>
<keyword evidence="6" id="KW-0598">Phosphotransferase system</keyword>
<dbReference type="Proteomes" id="UP000094067">
    <property type="component" value="Unassembled WGS sequence"/>
</dbReference>
<evidence type="ECO:0000313" key="12">
    <source>
        <dbReference type="EMBL" id="ODM08596.1"/>
    </source>
</evidence>
<keyword evidence="7" id="KW-0418">Kinase</keyword>
<organism evidence="12 13">
    <name type="scientific">Eisenbergiella tayi</name>
    <dbReference type="NCBI Taxonomy" id="1432052"/>
    <lineage>
        <taxon>Bacteria</taxon>
        <taxon>Bacillati</taxon>
        <taxon>Bacillota</taxon>
        <taxon>Clostridia</taxon>
        <taxon>Lachnospirales</taxon>
        <taxon>Lachnospiraceae</taxon>
        <taxon>Eisenbergiella</taxon>
    </lineage>
</organism>
<comment type="function">
    <text evidence="8">The phosphoenolpyruvate-dependent sugar phosphotransferase system (sugar PTS), a major carbohydrate active transport system, catalyzes the phosphorylation of incoming sugar substrates concomitantly with their translocation across the cell membrane. The enzyme II UlaABC PTS system is involved in ascorbate transport.</text>
</comment>
<evidence type="ECO:0000313" key="13">
    <source>
        <dbReference type="Proteomes" id="UP000094067"/>
    </source>
</evidence>
<evidence type="ECO:0000256" key="1">
    <source>
        <dbReference type="ARBA" id="ARBA00004496"/>
    </source>
</evidence>
<evidence type="ECO:0000256" key="7">
    <source>
        <dbReference type="ARBA" id="ARBA00022777"/>
    </source>
</evidence>
<evidence type="ECO:0000256" key="4">
    <source>
        <dbReference type="ARBA" id="ARBA00022553"/>
    </source>
</evidence>
<feature type="domain" description="PTS EIIA type-2" evidence="11">
    <location>
        <begin position="3"/>
        <end position="145"/>
    </location>
</feature>
<evidence type="ECO:0000256" key="5">
    <source>
        <dbReference type="ARBA" id="ARBA00022679"/>
    </source>
</evidence>
<evidence type="ECO:0000256" key="6">
    <source>
        <dbReference type="ARBA" id="ARBA00022683"/>
    </source>
</evidence>
<evidence type="ECO:0000256" key="3">
    <source>
        <dbReference type="ARBA" id="ARBA00022490"/>
    </source>
</evidence>
<reference evidence="12 13" key="1">
    <citation type="submission" date="2016-07" db="EMBL/GenBank/DDBJ databases">
        <title>Characterization of isolates of Eisenbergiella tayi derived from blood cultures, using whole genome sequencing.</title>
        <authorList>
            <person name="Burdz T."/>
            <person name="Wiebe D."/>
            <person name="Huynh C."/>
            <person name="Bernard K."/>
        </authorList>
    </citation>
    <scope>NUCLEOTIDE SEQUENCE [LARGE SCALE GENOMIC DNA]</scope>
    <source>
        <strain evidence="12 13">NML 110608</strain>
    </source>
</reference>
<keyword evidence="4" id="KW-0597">Phosphoprotein</keyword>
<comment type="caution">
    <text evidence="12">The sequence shown here is derived from an EMBL/GenBank/DDBJ whole genome shotgun (WGS) entry which is preliminary data.</text>
</comment>